<keyword evidence="4" id="KW-1185">Reference proteome</keyword>
<evidence type="ECO:0008006" key="5">
    <source>
        <dbReference type="Google" id="ProtNLM"/>
    </source>
</evidence>
<evidence type="ECO:0000313" key="3">
    <source>
        <dbReference type="EMBL" id="KGO97918.1"/>
    </source>
</evidence>
<dbReference type="eggNOG" id="ENOG5031A2G">
    <property type="taxonomic scope" value="Bacteria"/>
</dbReference>
<feature type="region of interest" description="Disordered" evidence="1">
    <location>
        <begin position="164"/>
        <end position="189"/>
    </location>
</feature>
<name>A0A0A0M4I9_9GAMM</name>
<dbReference type="Proteomes" id="UP000030003">
    <property type="component" value="Unassembled WGS sequence"/>
</dbReference>
<proteinExistence type="predicted"/>
<keyword evidence="2" id="KW-0472">Membrane</keyword>
<protein>
    <recommendedName>
        <fullName evidence="5">General secretion pathway protein GspN</fullName>
    </recommendedName>
</protein>
<dbReference type="OrthoDB" id="6051102at2"/>
<sequence>MRLEHAGPRTRLLAVLAGGGVIAWLAALAGAGSQVALLPDDASLAPALPASAAPAADPIGPLHDYAAIGERPLFSTDRTPRPFYLPGNGDEAVDTGFDYQLTSVILTPDLRMAIVQPTGGGEAMRVREGAEAPGAPGWRLVALDRRSAVFEGPDGRRELGLRVFNGSGGEGAPPAPFMEHPMAEAPGASEAAEAAAAAIAAAEVAEAAAAENSDSAAPAPDAAQLETIRQRIQARRARLQREAR</sequence>
<evidence type="ECO:0000313" key="4">
    <source>
        <dbReference type="Proteomes" id="UP000030003"/>
    </source>
</evidence>
<evidence type="ECO:0000256" key="1">
    <source>
        <dbReference type="SAM" id="MobiDB-lite"/>
    </source>
</evidence>
<dbReference type="RefSeq" id="WP_027070693.1">
    <property type="nucleotide sequence ID" value="NZ_AVBH01000168.1"/>
</dbReference>
<feature type="region of interest" description="Disordered" evidence="1">
    <location>
        <begin position="206"/>
        <end position="244"/>
    </location>
</feature>
<organism evidence="3 4">
    <name type="scientific">Lysobacter defluvii IMMIB APB-9 = DSM 18482</name>
    <dbReference type="NCBI Taxonomy" id="1385515"/>
    <lineage>
        <taxon>Bacteria</taxon>
        <taxon>Pseudomonadati</taxon>
        <taxon>Pseudomonadota</taxon>
        <taxon>Gammaproteobacteria</taxon>
        <taxon>Lysobacterales</taxon>
        <taxon>Lysobacteraceae</taxon>
        <taxon>Novilysobacter</taxon>
    </lineage>
</organism>
<feature type="compositionally biased region" description="Low complexity" evidence="1">
    <location>
        <begin position="206"/>
        <end position="223"/>
    </location>
</feature>
<accession>A0A0A0M4I9</accession>
<dbReference type="EMBL" id="AVBH01000168">
    <property type="protein sequence ID" value="KGO97918.1"/>
    <property type="molecule type" value="Genomic_DNA"/>
</dbReference>
<keyword evidence="2" id="KW-1133">Transmembrane helix</keyword>
<keyword evidence="2" id="KW-0812">Transmembrane</keyword>
<feature type="transmembrane region" description="Helical" evidence="2">
    <location>
        <begin position="12"/>
        <end position="31"/>
    </location>
</feature>
<dbReference type="AlphaFoldDB" id="A0A0A0M4I9"/>
<reference evidence="3 4" key="1">
    <citation type="submission" date="2013-08" db="EMBL/GenBank/DDBJ databases">
        <title>Genomic analysis of Lysobacter defluvii.</title>
        <authorList>
            <person name="Wang Q."/>
            <person name="Wang G."/>
        </authorList>
    </citation>
    <scope>NUCLEOTIDE SEQUENCE [LARGE SCALE GENOMIC DNA]</scope>
    <source>
        <strain evidence="3 4">IMMIB APB-9</strain>
    </source>
</reference>
<gene>
    <name evidence="3" type="ORF">N791_06420</name>
</gene>
<dbReference type="STRING" id="1385515.GCA_000423325_02019"/>
<evidence type="ECO:0000256" key="2">
    <source>
        <dbReference type="SAM" id="Phobius"/>
    </source>
</evidence>
<comment type="caution">
    <text evidence="3">The sequence shown here is derived from an EMBL/GenBank/DDBJ whole genome shotgun (WGS) entry which is preliminary data.</text>
</comment>